<keyword evidence="2" id="KW-1185">Reference proteome</keyword>
<reference evidence="1" key="1">
    <citation type="submission" date="2020-05" db="EMBL/GenBank/DDBJ databases">
        <title>Large-scale comparative analyses of tick genomes elucidate their genetic diversity and vector capacities.</title>
        <authorList>
            <person name="Jia N."/>
            <person name="Wang J."/>
            <person name="Shi W."/>
            <person name="Du L."/>
            <person name="Sun Y."/>
            <person name="Zhan W."/>
            <person name="Jiang J."/>
            <person name="Wang Q."/>
            <person name="Zhang B."/>
            <person name="Ji P."/>
            <person name="Sakyi L.B."/>
            <person name="Cui X."/>
            <person name="Yuan T."/>
            <person name="Jiang B."/>
            <person name="Yang W."/>
            <person name="Lam T.T.-Y."/>
            <person name="Chang Q."/>
            <person name="Ding S."/>
            <person name="Wang X."/>
            <person name="Zhu J."/>
            <person name="Ruan X."/>
            <person name="Zhao L."/>
            <person name="Wei J."/>
            <person name="Que T."/>
            <person name="Du C."/>
            <person name="Cheng J."/>
            <person name="Dai P."/>
            <person name="Han X."/>
            <person name="Huang E."/>
            <person name="Gao Y."/>
            <person name="Liu J."/>
            <person name="Shao H."/>
            <person name="Ye R."/>
            <person name="Li L."/>
            <person name="Wei W."/>
            <person name="Wang X."/>
            <person name="Wang C."/>
            <person name="Yang T."/>
            <person name="Huo Q."/>
            <person name="Li W."/>
            <person name="Guo W."/>
            <person name="Chen H."/>
            <person name="Zhou L."/>
            <person name="Ni X."/>
            <person name="Tian J."/>
            <person name="Zhou Y."/>
            <person name="Sheng Y."/>
            <person name="Liu T."/>
            <person name="Pan Y."/>
            <person name="Xia L."/>
            <person name="Li J."/>
            <person name="Zhao F."/>
            <person name="Cao W."/>
        </authorList>
    </citation>
    <scope>NUCLEOTIDE SEQUENCE</scope>
    <source>
        <strain evidence="1">Hyas-2018</strain>
    </source>
</reference>
<name>A0ACB7SJQ4_HYAAI</name>
<comment type="caution">
    <text evidence="1">The sequence shown here is derived from an EMBL/GenBank/DDBJ whole genome shotgun (WGS) entry which is preliminary data.</text>
</comment>
<accession>A0ACB7SJQ4</accession>
<protein>
    <submittedName>
        <fullName evidence="1">Uncharacterized protein</fullName>
    </submittedName>
</protein>
<gene>
    <name evidence="1" type="ORF">HPB50_019366</name>
</gene>
<proteinExistence type="predicted"/>
<dbReference type="Proteomes" id="UP000821845">
    <property type="component" value="Chromosome 4"/>
</dbReference>
<evidence type="ECO:0000313" key="2">
    <source>
        <dbReference type="Proteomes" id="UP000821845"/>
    </source>
</evidence>
<evidence type="ECO:0000313" key="1">
    <source>
        <dbReference type="EMBL" id="KAH6933978.1"/>
    </source>
</evidence>
<sequence>MRKSGKTRIKPNTRSHRDRRTGSTYKDAELRSPASGLQSPSERELPSPISSPSLGSAEPAQARAAVASRASSSQANVAISNEPSRVASGATSPSSAFLLPGFVETPNWDAIQENAYVVLGHGPFQRRVLMCGILCVTVLLFQYLAYRLIGRQVDHWCMAPDHSDLLPADAWKNISIPVEADGSYSRCTMYDPSEPEATGLSKRPSRSAREAWSVLEIKWDEKDQIGKPKTKTGPLFHAASGSYAIRSKADSVVSRFDMVCDREYLYDLSTVVPMLGSCLVSPALGLAADRVGRKPIMVACAFAQLFATIANSMAQTYTLFVLTRFLIFATTDVTFLVTFSLIHEVTGNARRSMFTLVDTGLPGIVVPPLMHALSLLEPRWMLANALTIVTAGLLAVWCRLQEESPAWLIATRKLSRAEAVLLLAANENGVDVAKARLTFMAMLGQLRKLDKNAAVDPMEGIVETMKLRRRAISVLLARFTIDATYINIMFNDVTTGIAWEVGNVVASVACYATAYGCMRSCGIRETLSGIMIILSAFSLFEALAIFVDQKVVSLFVHAGMKAFASAALSVTLCYTAETFPTAVRNAGISFSHFAGGMGSIMGTIVIDISGYHAFYVLSAFMVLLSVMAIQWLPEVVIERARSPSLHSERDRKAALLASLQPRDVKPPRKKR</sequence>
<organism evidence="1 2">
    <name type="scientific">Hyalomma asiaticum</name>
    <name type="common">Tick</name>
    <dbReference type="NCBI Taxonomy" id="266040"/>
    <lineage>
        <taxon>Eukaryota</taxon>
        <taxon>Metazoa</taxon>
        <taxon>Ecdysozoa</taxon>
        <taxon>Arthropoda</taxon>
        <taxon>Chelicerata</taxon>
        <taxon>Arachnida</taxon>
        <taxon>Acari</taxon>
        <taxon>Parasitiformes</taxon>
        <taxon>Ixodida</taxon>
        <taxon>Ixodoidea</taxon>
        <taxon>Ixodidae</taxon>
        <taxon>Hyalomminae</taxon>
        <taxon>Hyalomma</taxon>
    </lineage>
</organism>
<dbReference type="EMBL" id="CM023484">
    <property type="protein sequence ID" value="KAH6933978.1"/>
    <property type="molecule type" value="Genomic_DNA"/>
</dbReference>